<dbReference type="InterPro" id="IPR037914">
    <property type="entry name" value="SpoVT-AbrB_sf"/>
</dbReference>
<evidence type="ECO:0000259" key="2">
    <source>
        <dbReference type="PROSITE" id="PS51740"/>
    </source>
</evidence>
<dbReference type="Proteomes" id="UP000241434">
    <property type="component" value="Unassembled WGS sequence"/>
</dbReference>
<name>A0A2P7Q2I1_9FIRM</name>
<dbReference type="GO" id="GO:0003677">
    <property type="term" value="F:DNA binding"/>
    <property type="evidence" value="ECO:0007669"/>
    <property type="project" value="UniProtKB-UniRule"/>
</dbReference>
<gene>
    <name evidence="3" type="ORF">UF10_01955</name>
</gene>
<evidence type="ECO:0000313" key="4">
    <source>
        <dbReference type="Proteomes" id="UP000241434"/>
    </source>
</evidence>
<organism evidence="3 4">
    <name type="scientific">Peptostreptococcus russellii</name>
    <dbReference type="NCBI Taxonomy" id="215200"/>
    <lineage>
        <taxon>Bacteria</taxon>
        <taxon>Bacillati</taxon>
        <taxon>Bacillota</taxon>
        <taxon>Clostridia</taxon>
        <taxon>Peptostreptococcales</taxon>
        <taxon>Peptostreptococcaceae</taxon>
        <taxon>Peptostreptococcus</taxon>
    </lineage>
</organism>
<evidence type="ECO:0000256" key="1">
    <source>
        <dbReference type="PROSITE-ProRule" id="PRU01076"/>
    </source>
</evidence>
<dbReference type="InterPro" id="IPR007159">
    <property type="entry name" value="SpoVT-AbrB_dom"/>
</dbReference>
<comment type="caution">
    <text evidence="3">The sequence shown here is derived from an EMBL/GenBank/DDBJ whole genome shotgun (WGS) entry which is preliminary data.</text>
</comment>
<evidence type="ECO:0000313" key="3">
    <source>
        <dbReference type="EMBL" id="PSJ32166.1"/>
    </source>
</evidence>
<dbReference type="AlphaFoldDB" id="A0A2P7Q2I1"/>
<keyword evidence="4" id="KW-1185">Reference proteome</keyword>
<keyword evidence="1" id="KW-0238">DNA-binding</keyword>
<reference evidence="3" key="1">
    <citation type="thesis" date="2015" institute="Rutgers" country="The State University of New Jersey, 14 College Farm Rd., New Brunswick, NJ, USA">
        <title>Ammonia toxicity in bacteria and its implications for treatment of and resource recovery from highly nitrogenous organic wastes.</title>
        <authorList>
            <person name="Luther A.K."/>
        </authorList>
    </citation>
    <scope>NUCLEOTIDE SEQUENCE</scope>
    <source>
        <strain evidence="3">RT-10B</strain>
    </source>
</reference>
<dbReference type="SUPFAM" id="SSF89447">
    <property type="entry name" value="AbrB/MazE/MraZ-like"/>
    <property type="match status" value="1"/>
</dbReference>
<dbReference type="EMBL" id="JYGE01000002">
    <property type="protein sequence ID" value="PSJ32166.1"/>
    <property type="molecule type" value="Genomic_DNA"/>
</dbReference>
<proteinExistence type="predicted"/>
<dbReference type="OrthoDB" id="71707at2"/>
<feature type="domain" description="SpoVT-AbrB" evidence="2">
    <location>
        <begin position="16"/>
        <end position="59"/>
    </location>
</feature>
<protein>
    <submittedName>
        <fullName evidence="3">AbrB family transcriptional regulator</fullName>
    </submittedName>
</protein>
<dbReference type="PROSITE" id="PS51740">
    <property type="entry name" value="SPOVT_ABRB"/>
    <property type="match status" value="1"/>
</dbReference>
<dbReference type="SMART" id="SM00966">
    <property type="entry name" value="SpoVT_AbrB"/>
    <property type="match status" value="1"/>
</dbReference>
<accession>A0A2P7Q2I1</accession>
<sequence length="130" mass="14941">MVSLLQHIRGAKIVEKQRIKISSKRQITIPAKYHKALDLDNEIDLIYSNNMLILLPVREDNSAFAEEILSDLIEKGYTGEKLLTEFKKINRKVRPAVEKLIEEADQIARESSVNYIDPTEEIFGNNSEDK</sequence>